<evidence type="ECO:0000256" key="2">
    <source>
        <dbReference type="ARBA" id="ARBA00022692"/>
    </source>
</evidence>
<evidence type="ECO:0000313" key="8">
    <source>
        <dbReference type="Proteomes" id="UP000256542"/>
    </source>
</evidence>
<feature type="transmembrane region" description="Helical" evidence="5">
    <location>
        <begin position="12"/>
        <end position="33"/>
    </location>
</feature>
<dbReference type="RefSeq" id="WP_115897035.1">
    <property type="nucleotide sequence ID" value="NZ_QUNG01000004.1"/>
</dbReference>
<feature type="transmembrane region" description="Helical" evidence="5">
    <location>
        <begin position="96"/>
        <end position="118"/>
    </location>
</feature>
<feature type="transmembrane region" description="Helical" evidence="5">
    <location>
        <begin position="39"/>
        <end position="58"/>
    </location>
</feature>
<evidence type="ECO:0000313" key="7">
    <source>
        <dbReference type="EMBL" id="REG84127.1"/>
    </source>
</evidence>
<feature type="transmembrane region" description="Helical" evidence="5">
    <location>
        <begin position="70"/>
        <end position="90"/>
    </location>
</feature>
<evidence type="ECO:0000259" key="6">
    <source>
        <dbReference type="Pfam" id="PF00892"/>
    </source>
</evidence>
<dbReference type="InterPro" id="IPR050638">
    <property type="entry name" value="AA-Vitamin_Transporters"/>
</dbReference>
<protein>
    <submittedName>
        <fullName evidence="7">Drug/metabolite transporter (DMT)-like permease</fullName>
    </submittedName>
</protein>
<feature type="transmembrane region" description="Helical" evidence="5">
    <location>
        <begin position="222"/>
        <end position="243"/>
    </location>
</feature>
<keyword evidence="2 5" id="KW-0812">Transmembrane</keyword>
<organism evidence="7 8">
    <name type="scientific">Marinomonas pollencensis</name>
    <dbReference type="NCBI Taxonomy" id="491954"/>
    <lineage>
        <taxon>Bacteria</taxon>
        <taxon>Pseudomonadati</taxon>
        <taxon>Pseudomonadota</taxon>
        <taxon>Gammaproteobacteria</taxon>
        <taxon>Oceanospirillales</taxon>
        <taxon>Oceanospirillaceae</taxon>
        <taxon>Marinomonas</taxon>
    </lineage>
</organism>
<feature type="transmembrane region" description="Helical" evidence="5">
    <location>
        <begin position="181"/>
        <end position="202"/>
    </location>
</feature>
<gene>
    <name evidence="7" type="ORF">DFP81_1046</name>
</gene>
<keyword evidence="3 5" id="KW-1133">Transmembrane helix</keyword>
<evidence type="ECO:0000256" key="1">
    <source>
        <dbReference type="ARBA" id="ARBA00004141"/>
    </source>
</evidence>
<sequence length="301" mass="32758">MAHNNTPTLKSWFSLLLLILLWGTSFMFTAVSLESFSPVAIVALRVLIAAIVLTLFMYAKGWRLPTEPLAWGGFLLLGIAGNLLPFFLISTGQKDISSGITGLLMAFMPLATMILAHYFVSGESLNRFKIFGFLLGITGVVIVLWPSLVGAHSNLLSGLLILLATFSYAVNAILVRRLPSYNPVVTAAGMTIVSSIAVVPLWLWQDLPWQQSYSLKATLSMLWLGVGPTAYGTIILFSVIATAGPTFLSYINYVIPVVAYFTGALLLGESIEWHSLAAMLLIILGIALTRKRVADRIPQPR</sequence>
<feature type="domain" description="EamA" evidence="6">
    <location>
        <begin position="14"/>
        <end position="144"/>
    </location>
</feature>
<keyword evidence="8" id="KW-1185">Reference proteome</keyword>
<reference evidence="7 8" key="1">
    <citation type="submission" date="2018-08" db="EMBL/GenBank/DDBJ databases">
        <title>Genomic Encyclopedia of Type Strains, Phase III (KMG-III): the genomes of soil and plant-associated and newly described type strains.</title>
        <authorList>
            <person name="Whitman W."/>
        </authorList>
    </citation>
    <scope>NUCLEOTIDE SEQUENCE [LARGE SCALE GENOMIC DNA]</scope>
    <source>
        <strain evidence="7 8">CECT 7375</strain>
    </source>
</reference>
<dbReference type="AlphaFoldDB" id="A0A3E0DMS1"/>
<dbReference type="GO" id="GO:0016020">
    <property type="term" value="C:membrane"/>
    <property type="evidence" value="ECO:0007669"/>
    <property type="project" value="UniProtKB-SubCell"/>
</dbReference>
<dbReference type="SUPFAM" id="SSF103481">
    <property type="entry name" value="Multidrug resistance efflux transporter EmrE"/>
    <property type="match status" value="2"/>
</dbReference>
<evidence type="ECO:0000256" key="3">
    <source>
        <dbReference type="ARBA" id="ARBA00022989"/>
    </source>
</evidence>
<dbReference type="OrthoDB" id="9810556at2"/>
<proteinExistence type="predicted"/>
<dbReference type="Proteomes" id="UP000256542">
    <property type="component" value="Unassembled WGS sequence"/>
</dbReference>
<dbReference type="InterPro" id="IPR037185">
    <property type="entry name" value="EmrE-like"/>
</dbReference>
<dbReference type="InterPro" id="IPR000620">
    <property type="entry name" value="EamA_dom"/>
</dbReference>
<feature type="transmembrane region" description="Helical" evidence="5">
    <location>
        <begin position="273"/>
        <end position="289"/>
    </location>
</feature>
<feature type="transmembrane region" description="Helical" evidence="5">
    <location>
        <begin position="250"/>
        <end position="267"/>
    </location>
</feature>
<comment type="subcellular location">
    <subcellularLocation>
        <location evidence="1">Membrane</location>
        <topology evidence="1">Multi-pass membrane protein</topology>
    </subcellularLocation>
</comment>
<feature type="domain" description="EamA" evidence="6">
    <location>
        <begin position="159"/>
        <end position="289"/>
    </location>
</feature>
<dbReference type="Pfam" id="PF00892">
    <property type="entry name" value="EamA"/>
    <property type="match status" value="2"/>
</dbReference>
<feature type="transmembrane region" description="Helical" evidence="5">
    <location>
        <begin position="155"/>
        <end position="174"/>
    </location>
</feature>
<name>A0A3E0DMS1_9GAMM</name>
<evidence type="ECO:0000256" key="4">
    <source>
        <dbReference type="ARBA" id="ARBA00023136"/>
    </source>
</evidence>
<dbReference type="PANTHER" id="PTHR32322">
    <property type="entry name" value="INNER MEMBRANE TRANSPORTER"/>
    <property type="match status" value="1"/>
</dbReference>
<accession>A0A3E0DMS1</accession>
<keyword evidence="4 5" id="KW-0472">Membrane</keyword>
<dbReference type="PANTHER" id="PTHR32322:SF9">
    <property type="entry name" value="AMINO-ACID METABOLITE EFFLUX PUMP-RELATED"/>
    <property type="match status" value="1"/>
</dbReference>
<evidence type="ECO:0000256" key="5">
    <source>
        <dbReference type="SAM" id="Phobius"/>
    </source>
</evidence>
<dbReference type="EMBL" id="QUNG01000004">
    <property type="protein sequence ID" value="REG84127.1"/>
    <property type="molecule type" value="Genomic_DNA"/>
</dbReference>
<comment type="caution">
    <text evidence="7">The sequence shown here is derived from an EMBL/GenBank/DDBJ whole genome shotgun (WGS) entry which is preliminary data.</text>
</comment>
<feature type="transmembrane region" description="Helical" evidence="5">
    <location>
        <begin position="130"/>
        <end position="149"/>
    </location>
</feature>